<dbReference type="Proteomes" id="UP001276761">
    <property type="component" value="Unassembled WGS sequence"/>
</dbReference>
<dbReference type="GeneID" id="303164842"/>
<organism evidence="1 2">
    <name type="scientific">Vreelandella alkaliphila</name>
    <dbReference type="NCBI Taxonomy" id="272774"/>
    <lineage>
        <taxon>Bacteria</taxon>
        <taxon>Pseudomonadati</taxon>
        <taxon>Pseudomonadota</taxon>
        <taxon>Gammaproteobacteria</taxon>
        <taxon>Oceanospirillales</taxon>
        <taxon>Halomonadaceae</taxon>
        <taxon>Vreelandella</taxon>
    </lineage>
</organism>
<dbReference type="AlphaFoldDB" id="A0AAJ2RZ80"/>
<proteinExistence type="predicted"/>
<protein>
    <submittedName>
        <fullName evidence="1">Uncharacterized protein</fullName>
    </submittedName>
</protein>
<sequence>MHYSEAKEHTPGRLHTLFADPYCAFKNDTDERQLHIRVMLHTLLALPMHHARATLRVIHGWENGGFEPSDLKHKDFPLASLDDFHRVVNEVSSNPQEHETSLSASTSLLSAPLASVFASAEADGIIVSDKLRSTPARWPALKGGLAIYTLFKMYHRLVYGEDDNYRCSQCETPDGLRELHEFHLEEGEFALLVPHIVPHNAKTQTAAPTILVMHASQLGPIGQLLKRSLPLFQDT</sequence>
<name>A0AAJ2RZ80_9GAMM</name>
<gene>
    <name evidence="1" type="ORF">SIL78_05040</name>
</gene>
<comment type="caution">
    <text evidence="1">The sequence shown here is derived from an EMBL/GenBank/DDBJ whole genome shotgun (WGS) entry which is preliminary data.</text>
</comment>
<evidence type="ECO:0000313" key="2">
    <source>
        <dbReference type="Proteomes" id="UP001276761"/>
    </source>
</evidence>
<dbReference type="EMBL" id="JAWXXT010000001">
    <property type="protein sequence ID" value="MDX5976928.1"/>
    <property type="molecule type" value="Genomic_DNA"/>
</dbReference>
<accession>A0AAJ2RZ80</accession>
<reference evidence="1" key="1">
    <citation type="submission" date="2023-11" db="EMBL/GenBank/DDBJ databases">
        <title>MicrobeMod: A computational toolkit for identifying prokaryotic methylation and restriction-modification with nanopore sequencing.</title>
        <authorList>
            <person name="Crits-Christoph A."/>
            <person name="Kang S.C."/>
            <person name="Lee H."/>
            <person name="Ostrov N."/>
        </authorList>
    </citation>
    <scope>NUCLEOTIDE SEQUENCE</scope>
    <source>
        <strain evidence="1">ATCC BAA-953</strain>
    </source>
</reference>
<evidence type="ECO:0000313" key="1">
    <source>
        <dbReference type="EMBL" id="MDX5976928.1"/>
    </source>
</evidence>
<dbReference type="RefSeq" id="WP_198349019.1">
    <property type="nucleotide sequence ID" value="NZ_JABASV010000003.1"/>
</dbReference>